<proteinExistence type="inferred from homology"/>
<accession>A0A8R2HA79</accession>
<dbReference type="GO" id="GO:0002098">
    <property type="term" value="P:tRNA wobble uridine modification"/>
    <property type="evidence" value="ECO:0007669"/>
    <property type="project" value="InterPro"/>
</dbReference>
<keyword evidence="13" id="KW-1185">Reference proteome</keyword>
<evidence type="ECO:0000256" key="2">
    <source>
        <dbReference type="ARBA" id="ARBA00004496"/>
    </source>
</evidence>
<dbReference type="PANTHER" id="PTHR44111">
    <property type="entry name" value="ELONGATOR COMPLEX PROTEIN 2"/>
    <property type="match status" value="1"/>
</dbReference>
<dbReference type="SUPFAM" id="SSF101908">
    <property type="entry name" value="Putative isomerase YbhE"/>
    <property type="match status" value="1"/>
</dbReference>
<feature type="repeat" description="WD" evidence="11">
    <location>
        <begin position="216"/>
        <end position="261"/>
    </location>
</feature>
<name>A0A8R2HA79_ACYPI</name>
<dbReference type="GO" id="GO:0033588">
    <property type="term" value="C:elongator holoenzyme complex"/>
    <property type="evidence" value="ECO:0007669"/>
    <property type="project" value="InterPro"/>
</dbReference>
<keyword evidence="7 11" id="KW-0853">WD repeat</keyword>
<dbReference type="GO" id="GO:0005634">
    <property type="term" value="C:nucleus"/>
    <property type="evidence" value="ECO:0007669"/>
    <property type="project" value="UniProtKB-SubCell"/>
</dbReference>
<comment type="similarity">
    <text evidence="4">Belongs to the WD repeat ELP2 family.</text>
</comment>
<dbReference type="PROSITE" id="PS50082">
    <property type="entry name" value="WD_REPEATS_2"/>
    <property type="match status" value="4"/>
</dbReference>
<dbReference type="Pfam" id="PF00400">
    <property type="entry name" value="WD40"/>
    <property type="match status" value="7"/>
</dbReference>
<reference evidence="12" key="2">
    <citation type="submission" date="2022-06" db="UniProtKB">
        <authorList>
            <consortium name="EnsemblMetazoa"/>
        </authorList>
    </citation>
    <scope>IDENTIFICATION</scope>
</reference>
<dbReference type="InterPro" id="IPR037289">
    <property type="entry name" value="Elp2"/>
</dbReference>
<dbReference type="SMART" id="SM00320">
    <property type="entry name" value="WD40"/>
    <property type="match status" value="12"/>
</dbReference>
<dbReference type="Gene3D" id="2.130.10.10">
    <property type="entry name" value="YVTN repeat-like/Quinoprotein amine dehydrogenase"/>
    <property type="match status" value="5"/>
</dbReference>
<dbReference type="AlphaFoldDB" id="A0A8R2HA79"/>
<reference evidence="13" key="1">
    <citation type="submission" date="2010-06" db="EMBL/GenBank/DDBJ databases">
        <authorList>
            <person name="Jiang H."/>
            <person name="Abraham K."/>
            <person name="Ali S."/>
            <person name="Alsbrooks S.L."/>
            <person name="Anim B.N."/>
            <person name="Anosike U.S."/>
            <person name="Attaway T."/>
            <person name="Bandaranaike D.P."/>
            <person name="Battles P.K."/>
            <person name="Bell S.N."/>
            <person name="Bell A.V."/>
            <person name="Beltran B."/>
            <person name="Bickham C."/>
            <person name="Bustamante Y."/>
            <person name="Caleb T."/>
            <person name="Canada A."/>
            <person name="Cardenas V."/>
            <person name="Carter K."/>
            <person name="Chacko J."/>
            <person name="Chandrabose M.N."/>
            <person name="Chavez D."/>
            <person name="Chavez A."/>
            <person name="Chen L."/>
            <person name="Chu H.-S."/>
            <person name="Claassen K.J."/>
            <person name="Cockrell R."/>
            <person name="Collins M."/>
            <person name="Cooper J.A."/>
            <person name="Cree A."/>
            <person name="Curry S.M."/>
            <person name="Da Y."/>
            <person name="Dao M.D."/>
            <person name="Das B."/>
            <person name="Davila M.-L."/>
            <person name="Davy-Carroll L."/>
            <person name="Denson S."/>
            <person name="Dinh H."/>
            <person name="Ebong V.E."/>
            <person name="Edwards J.R."/>
            <person name="Egan A."/>
            <person name="El-Daye J."/>
            <person name="Escobedo L."/>
            <person name="Fernandez S."/>
            <person name="Fernando P.R."/>
            <person name="Flagg N."/>
            <person name="Forbes L.D."/>
            <person name="Fowler R.G."/>
            <person name="Fu Q."/>
            <person name="Gabisi R.A."/>
            <person name="Ganer J."/>
            <person name="Garbino Pronczuk A."/>
            <person name="Garcia R.M."/>
            <person name="Garner T."/>
            <person name="Garrett T.E."/>
            <person name="Gonzalez D.A."/>
            <person name="Hamid H."/>
            <person name="Hawkins E.S."/>
            <person name="Hirani K."/>
            <person name="Hogues M.E."/>
            <person name="Hollins B."/>
            <person name="Hsiao C.-H."/>
            <person name="Jabil R."/>
            <person name="James M.L."/>
            <person name="Jhangiani S.N."/>
            <person name="Johnson B."/>
            <person name="Johnson Q."/>
            <person name="Joshi V."/>
            <person name="Kalu J.B."/>
            <person name="Kam C."/>
            <person name="Kashfia A."/>
            <person name="Keebler J."/>
            <person name="Kisamo H."/>
            <person name="Kovar C.L."/>
            <person name="Lago L.A."/>
            <person name="Lai C.-Y."/>
            <person name="Laidlaw J."/>
            <person name="Lara F."/>
            <person name="Le T.-K."/>
            <person name="Lee S.L."/>
            <person name="Legall F.H."/>
            <person name="Lemon S.J."/>
            <person name="Lewis L.R."/>
            <person name="Li B."/>
            <person name="Liu Y."/>
            <person name="Liu Y.-S."/>
            <person name="Lopez J."/>
            <person name="Lozado R.J."/>
            <person name="Lu J."/>
            <person name="Madu R.C."/>
            <person name="Maheshwari M."/>
            <person name="Maheshwari R."/>
            <person name="Malloy K."/>
            <person name="Martinez E."/>
            <person name="Mathew T."/>
            <person name="Mercado I.C."/>
            <person name="Mercado C."/>
            <person name="Meyer B."/>
            <person name="Montgomery K."/>
            <person name="Morgan M.B."/>
            <person name="Munidasa M."/>
            <person name="Nazareth L.V."/>
            <person name="Nelson J."/>
            <person name="Ng B.M."/>
            <person name="Nguyen N.B."/>
            <person name="Nguyen P.Q."/>
            <person name="Nguyen T."/>
            <person name="Obregon M."/>
            <person name="Okwuonu G.O."/>
            <person name="Onwere C.G."/>
            <person name="Orozco G."/>
            <person name="Parra A."/>
            <person name="Patel S."/>
            <person name="Patil S."/>
            <person name="Perez A."/>
            <person name="Perez Y."/>
            <person name="Pham C."/>
            <person name="Primus E.L."/>
            <person name="Pu L.-L."/>
            <person name="Puazo M."/>
            <person name="Qin X."/>
            <person name="Quiroz J.B."/>
            <person name="Reese J."/>
            <person name="Richards S."/>
            <person name="Rives C.M."/>
            <person name="Robberts R."/>
            <person name="Ruiz S.J."/>
            <person name="Ruiz M.J."/>
            <person name="Santibanez J."/>
            <person name="Schneider B.W."/>
            <person name="Sisson I."/>
            <person name="Smith M."/>
            <person name="Sodergren E."/>
            <person name="Song X.-Z."/>
            <person name="Song B.B."/>
            <person name="Summersgill H."/>
            <person name="Thelus R."/>
            <person name="Thornton R.D."/>
            <person name="Trejos Z.Y."/>
            <person name="Usmani K."/>
            <person name="Vattathil S."/>
            <person name="Villasana D."/>
            <person name="Walker D.L."/>
            <person name="Wang S."/>
            <person name="Wang K."/>
            <person name="White C.S."/>
            <person name="Williams A.C."/>
            <person name="Williamson J."/>
            <person name="Wilson K."/>
            <person name="Woghiren I.O."/>
            <person name="Woodworth J.R."/>
            <person name="Worley K.C."/>
            <person name="Wright R.A."/>
            <person name="Wu W."/>
            <person name="Young L."/>
            <person name="Zhang L."/>
            <person name="Zhang J."/>
            <person name="Zhu Y."/>
            <person name="Muzny D.M."/>
            <person name="Weinstock G."/>
            <person name="Gibbs R.A."/>
        </authorList>
    </citation>
    <scope>NUCLEOTIDE SEQUENCE [LARGE SCALE GENOMIC DNA]</scope>
    <source>
        <strain evidence="13">LSR1</strain>
    </source>
</reference>
<dbReference type="EnsemblMetazoa" id="XM_016806943.2">
    <property type="protein sequence ID" value="XP_016662432.1"/>
    <property type="gene ID" value="LOC100159144"/>
</dbReference>
<dbReference type="CTD" id="55250"/>
<keyword evidence="10" id="KW-0539">Nucleus</keyword>
<evidence type="ECO:0000256" key="1">
    <source>
        <dbReference type="ARBA" id="ARBA00004123"/>
    </source>
</evidence>
<dbReference type="InterPro" id="IPR015943">
    <property type="entry name" value="WD40/YVTN_repeat-like_dom_sf"/>
</dbReference>
<sequence>MICNKMNKFEQIKTVYVSSAVNSSPNCLDWGVNGLVIYGSCNAIHLYDPQITNESDGRVVSSFVAHTMRVNSVKWVQNVDSSCCQQDIVSCSTDNTAILWEDIQPTGFYKAYEKLIGHSDVVTINDAIRLANQTLVIVTAAGDCTVKVWIKHKNENTSECVQTIDFDSVLCLSLKMTLLSNTNCLLLACGLSNSKIQLYLNDFSNGDSVFLPSHSLIGHEDWVRSLDFISEDNLGNLYLASGSQDSVIRLWKFTVEKSYNNCISNKEFDDTLKLESKTFNVTKQDGSDCIYMIQLETVISGHDGWIYGVHWKPNYFTDYISEKKMELLSVSMDKTLAVWAYDEDSGLWVDIIRLGEVGGNTLGFYGGKFSPDGNSILAQGHNGSFHLWTKNKNGSWTPGVTIGGHFGSVEDIAWDPEGKYIVSVSSDQTSRIHAQWLKSNKPVNNLHSYNWHEMARPQVHGYNMSSVAMLSSISFVSSAEEKVIRAFQAPYNFLENMSQLAKINFDSVDITKCPLGASVPSLGLSNKAVSEDDFKNNTSQPKKKDYPEHYFIPLSLNQPPTEEDLIQNTLWPEIQKLYGHVYEVYCLASSFNHKWLASAAKATSLELASIIIWNTENFQQIQKLISHNLTVTQLAFSPDSRNLLSVSRDRTWSLFEYDIKTNSFIIISKSDKHTGIHTRIIWCCAWTHDSVYFATGSRDGKLVIWGRNDQSVDSKITYCAKTNPLIVSDKSFTAVAFAPTLISECKKTYLLAVGADSGNISLYKWSSEDKSVTPWFKIADLINEFGHHLTVKKIKFQPLLCKTDLRYRKGILQMASCGADMMVRIYDIYLKDFS</sequence>
<keyword evidence="9" id="KW-0677">Repeat</keyword>
<evidence type="ECO:0000256" key="7">
    <source>
        <dbReference type="ARBA" id="ARBA00022574"/>
    </source>
</evidence>
<evidence type="ECO:0000256" key="3">
    <source>
        <dbReference type="ARBA" id="ARBA00005043"/>
    </source>
</evidence>
<evidence type="ECO:0000256" key="11">
    <source>
        <dbReference type="PROSITE-ProRule" id="PRU00221"/>
    </source>
</evidence>
<comment type="subcellular location">
    <subcellularLocation>
        <location evidence="2">Cytoplasm</location>
    </subcellularLocation>
    <subcellularLocation>
        <location evidence="1">Nucleus</location>
    </subcellularLocation>
</comment>
<keyword evidence="6" id="KW-0963">Cytoplasm</keyword>
<feature type="repeat" description="WD" evidence="11">
    <location>
        <begin position="674"/>
        <end position="705"/>
    </location>
</feature>
<comment type="pathway">
    <text evidence="3">tRNA modification; 5-methoxycarbonylmethyl-2-thiouridine-tRNA biosynthesis.</text>
</comment>
<feature type="repeat" description="WD" evidence="11">
    <location>
        <begin position="402"/>
        <end position="432"/>
    </location>
</feature>
<dbReference type="Proteomes" id="UP000007819">
    <property type="component" value="Chromosome A1"/>
</dbReference>
<dbReference type="GeneID" id="100159144"/>
<dbReference type="InterPro" id="IPR036322">
    <property type="entry name" value="WD40_repeat_dom_sf"/>
</dbReference>
<evidence type="ECO:0000256" key="6">
    <source>
        <dbReference type="ARBA" id="ARBA00022490"/>
    </source>
</evidence>
<keyword evidence="8" id="KW-0819">tRNA processing</keyword>
<protein>
    <recommendedName>
        <fullName evidence="5">Elongator complex protein 2</fullName>
    </recommendedName>
</protein>
<evidence type="ECO:0000256" key="5">
    <source>
        <dbReference type="ARBA" id="ARBA00020267"/>
    </source>
</evidence>
<dbReference type="GO" id="GO:0005737">
    <property type="term" value="C:cytoplasm"/>
    <property type="evidence" value="ECO:0007669"/>
    <property type="project" value="UniProtKB-SubCell"/>
</dbReference>
<evidence type="ECO:0000313" key="12">
    <source>
        <dbReference type="EnsemblMetazoa" id="XP_016662432.1"/>
    </source>
</evidence>
<evidence type="ECO:0000256" key="8">
    <source>
        <dbReference type="ARBA" id="ARBA00022694"/>
    </source>
</evidence>
<dbReference type="PROSITE" id="PS50294">
    <property type="entry name" value="WD_REPEATS_REGION"/>
    <property type="match status" value="1"/>
</dbReference>
<dbReference type="OrthoDB" id="27911at2759"/>
<evidence type="ECO:0000313" key="13">
    <source>
        <dbReference type="Proteomes" id="UP000007819"/>
    </source>
</evidence>
<dbReference type="PANTHER" id="PTHR44111:SF1">
    <property type="entry name" value="ELONGATOR COMPLEX PROTEIN 2"/>
    <property type="match status" value="1"/>
</dbReference>
<evidence type="ECO:0000256" key="4">
    <source>
        <dbReference type="ARBA" id="ARBA00005881"/>
    </source>
</evidence>
<dbReference type="FunFam" id="2.130.10.10:FF:000400">
    <property type="entry name" value="Elongator acetyltransferase complex subunit 2"/>
    <property type="match status" value="1"/>
</dbReference>
<organism evidence="12 13">
    <name type="scientific">Acyrthosiphon pisum</name>
    <name type="common">Pea aphid</name>
    <dbReference type="NCBI Taxonomy" id="7029"/>
    <lineage>
        <taxon>Eukaryota</taxon>
        <taxon>Metazoa</taxon>
        <taxon>Ecdysozoa</taxon>
        <taxon>Arthropoda</taxon>
        <taxon>Hexapoda</taxon>
        <taxon>Insecta</taxon>
        <taxon>Pterygota</taxon>
        <taxon>Neoptera</taxon>
        <taxon>Paraneoptera</taxon>
        <taxon>Hemiptera</taxon>
        <taxon>Sternorrhyncha</taxon>
        <taxon>Aphidomorpha</taxon>
        <taxon>Aphidoidea</taxon>
        <taxon>Aphididae</taxon>
        <taxon>Macrosiphini</taxon>
        <taxon>Acyrthosiphon</taxon>
    </lineage>
</organism>
<dbReference type="SUPFAM" id="SSF50978">
    <property type="entry name" value="WD40 repeat-like"/>
    <property type="match status" value="2"/>
</dbReference>
<evidence type="ECO:0000256" key="9">
    <source>
        <dbReference type="ARBA" id="ARBA00022737"/>
    </source>
</evidence>
<evidence type="ECO:0000256" key="10">
    <source>
        <dbReference type="ARBA" id="ARBA00023242"/>
    </source>
</evidence>
<dbReference type="RefSeq" id="XP_016662432.1">
    <property type="nucleotide sequence ID" value="XM_016806943.2"/>
</dbReference>
<dbReference type="InterPro" id="IPR001680">
    <property type="entry name" value="WD40_rpt"/>
</dbReference>
<feature type="repeat" description="WD" evidence="11">
    <location>
        <begin position="624"/>
        <end position="656"/>
    </location>
</feature>